<dbReference type="EMBL" id="BAAAZH010000023">
    <property type="protein sequence ID" value="GAA4123080.1"/>
    <property type="molecule type" value="Genomic_DNA"/>
</dbReference>
<dbReference type="PANTHER" id="PTHR42878">
    <property type="entry name" value="TWO-COMPONENT HISTIDINE KINASE"/>
    <property type="match status" value="1"/>
</dbReference>
<evidence type="ECO:0000256" key="7">
    <source>
        <dbReference type="ARBA" id="ARBA00023012"/>
    </source>
</evidence>
<dbReference type="InterPro" id="IPR036890">
    <property type="entry name" value="HATPase_C_sf"/>
</dbReference>
<dbReference type="Pfam" id="PF01590">
    <property type="entry name" value="GAF"/>
    <property type="match status" value="1"/>
</dbReference>
<gene>
    <name evidence="11" type="ORF">GCM10022215_29380</name>
</gene>
<name>A0ABP7XP36_9ACTN</name>
<protein>
    <recommendedName>
        <fullName evidence="8">Sensor-like histidine kinase SenX3</fullName>
        <ecNumber evidence="3">2.7.13.3</ecNumber>
    </recommendedName>
</protein>
<proteinExistence type="predicted"/>
<dbReference type="Gene3D" id="3.30.450.40">
    <property type="match status" value="1"/>
</dbReference>
<dbReference type="SUPFAM" id="SSF47384">
    <property type="entry name" value="Homodimeric domain of signal transducing histidine kinase"/>
    <property type="match status" value="1"/>
</dbReference>
<dbReference type="Proteomes" id="UP001501495">
    <property type="component" value="Unassembled WGS sequence"/>
</dbReference>
<dbReference type="Gene3D" id="1.10.287.130">
    <property type="match status" value="1"/>
</dbReference>
<keyword evidence="5" id="KW-0808">Transferase</keyword>
<evidence type="ECO:0000256" key="5">
    <source>
        <dbReference type="ARBA" id="ARBA00022679"/>
    </source>
</evidence>
<dbReference type="EC" id="2.7.13.3" evidence="3"/>
<keyword evidence="9" id="KW-0175">Coiled coil</keyword>
<keyword evidence="7" id="KW-0902">Two-component regulatory system</keyword>
<reference evidence="12" key="1">
    <citation type="journal article" date="2019" name="Int. J. Syst. Evol. Microbiol.">
        <title>The Global Catalogue of Microorganisms (GCM) 10K type strain sequencing project: providing services to taxonomists for standard genome sequencing and annotation.</title>
        <authorList>
            <consortium name="The Broad Institute Genomics Platform"/>
            <consortium name="The Broad Institute Genome Sequencing Center for Infectious Disease"/>
            <person name="Wu L."/>
            <person name="Ma J."/>
        </authorList>
    </citation>
    <scope>NUCLEOTIDE SEQUENCE [LARGE SCALE GENOMIC DNA]</scope>
    <source>
        <strain evidence="12">JCM 16703</strain>
    </source>
</reference>
<feature type="domain" description="Histidine kinase" evidence="10">
    <location>
        <begin position="194"/>
        <end position="408"/>
    </location>
</feature>
<dbReference type="InterPro" id="IPR003661">
    <property type="entry name" value="HisK_dim/P_dom"/>
</dbReference>
<evidence type="ECO:0000256" key="6">
    <source>
        <dbReference type="ARBA" id="ARBA00022777"/>
    </source>
</evidence>
<dbReference type="InterPro" id="IPR005467">
    <property type="entry name" value="His_kinase_dom"/>
</dbReference>
<dbReference type="PRINTS" id="PR00344">
    <property type="entry name" value="BCTRLSENSOR"/>
</dbReference>
<evidence type="ECO:0000256" key="2">
    <source>
        <dbReference type="ARBA" id="ARBA00004236"/>
    </source>
</evidence>
<dbReference type="SUPFAM" id="SSF55781">
    <property type="entry name" value="GAF domain-like"/>
    <property type="match status" value="1"/>
</dbReference>
<evidence type="ECO:0000256" key="8">
    <source>
        <dbReference type="ARBA" id="ARBA00039401"/>
    </source>
</evidence>
<evidence type="ECO:0000313" key="11">
    <source>
        <dbReference type="EMBL" id="GAA4123080.1"/>
    </source>
</evidence>
<comment type="caution">
    <text evidence="11">The sequence shown here is derived from an EMBL/GenBank/DDBJ whole genome shotgun (WGS) entry which is preliminary data.</text>
</comment>
<dbReference type="InterPro" id="IPR050351">
    <property type="entry name" value="BphY/WalK/GraS-like"/>
</dbReference>
<dbReference type="InterPro" id="IPR029016">
    <property type="entry name" value="GAF-like_dom_sf"/>
</dbReference>
<dbReference type="Pfam" id="PF00512">
    <property type="entry name" value="HisKA"/>
    <property type="match status" value="1"/>
</dbReference>
<feature type="coiled-coil region" evidence="9">
    <location>
        <begin position="157"/>
        <end position="194"/>
    </location>
</feature>
<accession>A0ABP7XP36</accession>
<dbReference type="InterPro" id="IPR036097">
    <property type="entry name" value="HisK_dim/P_sf"/>
</dbReference>
<evidence type="ECO:0000256" key="3">
    <source>
        <dbReference type="ARBA" id="ARBA00012438"/>
    </source>
</evidence>
<dbReference type="PANTHER" id="PTHR42878:SF15">
    <property type="entry name" value="BACTERIOPHYTOCHROME"/>
    <property type="match status" value="1"/>
</dbReference>
<dbReference type="CDD" id="cd00082">
    <property type="entry name" value="HisKA"/>
    <property type="match status" value="1"/>
</dbReference>
<keyword evidence="4" id="KW-0597">Phosphoprotein</keyword>
<evidence type="ECO:0000259" key="10">
    <source>
        <dbReference type="PROSITE" id="PS50109"/>
    </source>
</evidence>
<dbReference type="InterPro" id="IPR003594">
    <property type="entry name" value="HATPase_dom"/>
</dbReference>
<organism evidence="11 12">
    <name type="scientific">Nocardioides fonticola</name>
    <dbReference type="NCBI Taxonomy" id="450363"/>
    <lineage>
        <taxon>Bacteria</taxon>
        <taxon>Bacillati</taxon>
        <taxon>Actinomycetota</taxon>
        <taxon>Actinomycetes</taxon>
        <taxon>Propionibacteriales</taxon>
        <taxon>Nocardioidaceae</taxon>
        <taxon>Nocardioides</taxon>
    </lineage>
</organism>
<evidence type="ECO:0000256" key="1">
    <source>
        <dbReference type="ARBA" id="ARBA00000085"/>
    </source>
</evidence>
<dbReference type="SMART" id="SM00387">
    <property type="entry name" value="HATPase_c"/>
    <property type="match status" value="1"/>
</dbReference>
<dbReference type="Gene3D" id="3.30.565.10">
    <property type="entry name" value="Histidine kinase-like ATPase, C-terminal domain"/>
    <property type="match status" value="1"/>
</dbReference>
<dbReference type="RefSeq" id="WP_344734207.1">
    <property type="nucleotide sequence ID" value="NZ_BAAAZH010000023.1"/>
</dbReference>
<dbReference type="Pfam" id="PF02518">
    <property type="entry name" value="HATPase_c"/>
    <property type="match status" value="1"/>
</dbReference>
<evidence type="ECO:0000256" key="9">
    <source>
        <dbReference type="SAM" id="Coils"/>
    </source>
</evidence>
<dbReference type="PROSITE" id="PS50109">
    <property type="entry name" value="HIS_KIN"/>
    <property type="match status" value="1"/>
</dbReference>
<comment type="catalytic activity">
    <reaction evidence="1">
        <text>ATP + protein L-histidine = ADP + protein N-phospho-L-histidine.</text>
        <dbReference type="EC" id="2.7.13.3"/>
    </reaction>
</comment>
<keyword evidence="6" id="KW-0418">Kinase</keyword>
<evidence type="ECO:0000313" key="12">
    <source>
        <dbReference type="Proteomes" id="UP001501495"/>
    </source>
</evidence>
<dbReference type="InterPro" id="IPR004358">
    <property type="entry name" value="Sig_transdc_His_kin-like_C"/>
</dbReference>
<keyword evidence="12" id="KW-1185">Reference proteome</keyword>
<dbReference type="SUPFAM" id="SSF55874">
    <property type="entry name" value="ATPase domain of HSP90 chaperone/DNA topoisomerase II/histidine kinase"/>
    <property type="match status" value="1"/>
</dbReference>
<evidence type="ECO:0000256" key="4">
    <source>
        <dbReference type="ARBA" id="ARBA00022553"/>
    </source>
</evidence>
<dbReference type="InterPro" id="IPR003018">
    <property type="entry name" value="GAF"/>
</dbReference>
<dbReference type="SMART" id="SM00388">
    <property type="entry name" value="HisKA"/>
    <property type="match status" value="1"/>
</dbReference>
<comment type="subcellular location">
    <subcellularLocation>
        <location evidence="2">Cell membrane</location>
    </subcellularLocation>
</comment>
<sequence length="408" mass="44522">MTAVEADLDRIRTLEIDRYRVLVDPPRTDLLAIVAIAAQLAEVPMAAINLITADEQHQVATAGFDAAVCAREDSMCNVAIQESRPVIVSDARVDARFRDNPFVTGEIGLVRFYASHQLRTPDGVVIGTLCVFAEEPRTLSREQETALGQLADRVVDVLELELRTRELSQTIEELERTRTELERSNSQLQAFAGQVSHDLRNPMTGMDLSLSMIGEELDALPPGGALPEDLPFLVERARASLGRMQGLVDDLLDFARVGGVRDDRDVDLDLLVQEVRQDLDAQLRDADLTIGPLPTVRGDAALLRSVLQNLIVNAATYVRPGERPDIAVRAVEAPRGPSVEVVDHGLGIAPEHRERVFEPLVRVHKHLPGSGIGLATVRRIMDSHGGHVSIQETPGGGTTVRLDFPASA</sequence>